<dbReference type="Pfam" id="PF00106">
    <property type="entry name" value="adh_short"/>
    <property type="match status" value="1"/>
</dbReference>
<dbReference type="InterPro" id="IPR003560">
    <property type="entry name" value="DHB_DH"/>
</dbReference>
<protein>
    <submittedName>
        <fullName evidence="3">Short-chain dehydrogenase of various substrate specificities</fullName>
    </submittedName>
</protein>
<accession>A0A060JLS4</accession>
<dbReference type="HOGENOM" id="CLU_010194_2_1_11"/>
<dbReference type="AlphaFoldDB" id="A0A060JLS4"/>
<dbReference type="Proteomes" id="UP000067708">
    <property type="component" value="Chromosome"/>
</dbReference>
<proteinExistence type="inferred from homology"/>
<dbReference type="EMBL" id="CP007490">
    <property type="protein sequence ID" value="AIC47174.1"/>
    <property type="molecule type" value="Genomic_DNA"/>
</dbReference>
<dbReference type="InterPro" id="IPR002347">
    <property type="entry name" value="SDR_fam"/>
</dbReference>
<dbReference type="OrthoDB" id="3784334at2"/>
<organism evidence="3 4">
    <name type="scientific">Rhodoluna lacicola</name>
    <dbReference type="NCBI Taxonomy" id="529884"/>
    <lineage>
        <taxon>Bacteria</taxon>
        <taxon>Bacillati</taxon>
        <taxon>Actinomycetota</taxon>
        <taxon>Actinomycetes</taxon>
        <taxon>Micrococcales</taxon>
        <taxon>Microbacteriaceae</taxon>
        <taxon>Luna cluster</taxon>
        <taxon>Luna-1 subcluster</taxon>
        <taxon>Rhodoluna</taxon>
    </lineage>
</organism>
<dbReference type="KEGG" id="rla:Rhola_00003520"/>
<evidence type="ECO:0000256" key="1">
    <source>
        <dbReference type="ARBA" id="ARBA00006484"/>
    </source>
</evidence>
<keyword evidence="2" id="KW-0560">Oxidoreductase</keyword>
<name>A0A060JLS4_9MICO</name>
<dbReference type="eggNOG" id="COG0300">
    <property type="taxonomic scope" value="Bacteria"/>
</dbReference>
<evidence type="ECO:0000256" key="2">
    <source>
        <dbReference type="ARBA" id="ARBA00023002"/>
    </source>
</evidence>
<dbReference type="PRINTS" id="PR01397">
    <property type="entry name" value="DHBDHDRGNASE"/>
</dbReference>
<evidence type="ECO:0000313" key="4">
    <source>
        <dbReference type="Proteomes" id="UP000067708"/>
    </source>
</evidence>
<dbReference type="GO" id="GO:0008667">
    <property type="term" value="F:2,3-dihydro-2,3-dihydroxybenzoate dehydrogenase activity"/>
    <property type="evidence" value="ECO:0007669"/>
    <property type="project" value="InterPro"/>
</dbReference>
<dbReference type="InterPro" id="IPR036291">
    <property type="entry name" value="NAD(P)-bd_dom_sf"/>
</dbReference>
<dbReference type="GO" id="GO:0019290">
    <property type="term" value="P:siderophore biosynthetic process"/>
    <property type="evidence" value="ECO:0007669"/>
    <property type="project" value="InterPro"/>
</dbReference>
<comment type="similarity">
    <text evidence="1">Belongs to the short-chain dehydrogenases/reductases (SDR) family.</text>
</comment>
<evidence type="ECO:0000313" key="3">
    <source>
        <dbReference type="EMBL" id="AIC47174.1"/>
    </source>
</evidence>
<keyword evidence="4" id="KW-1185">Reference proteome</keyword>
<dbReference type="STRING" id="529884.Rhola_00003520"/>
<dbReference type="Gene3D" id="3.40.50.720">
    <property type="entry name" value="NAD(P)-binding Rossmann-like Domain"/>
    <property type="match status" value="1"/>
</dbReference>
<sequence length="231" mass="24113">MVALSGSSVLVVGANGAFGAEFCNQLIEAGATVFGTARSPETSARLRADLAQRLLLDLENQDSINTLANYLTSIPESLDGIVLASGLVAFGPISDTPPEVRRKLFEVNALGQINLVSQLISKLKASSDSGKAPFVVSISGVIAENPMAGLATYSASKTALLGYANAASKELKKLGIRWLDARPGHTESGLATRAVFGQAPNFGVGLEVSHVVSRIIRGITDDEKDLPSTSF</sequence>
<reference evidence="3 4" key="1">
    <citation type="journal article" date="2014" name="Int. J. Syst. Evol. Microbiol.">
        <title>Rhodoluna lacicola gen. nov., sp. nov., a planktonic freshwater bacterium with stream-lined genome.</title>
        <authorList>
            <person name="Hahn M."/>
            <person name="Schmidt J."/>
            <person name="Taipale S.J."/>
            <person name="Doolittle W.F."/>
            <person name="Koll U."/>
        </authorList>
    </citation>
    <scope>NUCLEOTIDE SEQUENCE [LARGE SCALE GENOMIC DNA]</scope>
    <source>
        <strain evidence="3 4">MWH-Ta8</strain>
    </source>
</reference>
<gene>
    <name evidence="3" type="ORF">Rhola_00003520</name>
</gene>
<dbReference type="SUPFAM" id="SSF51735">
    <property type="entry name" value="NAD(P)-binding Rossmann-fold domains"/>
    <property type="match status" value="1"/>
</dbReference>
<dbReference type="RefSeq" id="WP_038501959.1">
    <property type="nucleotide sequence ID" value="NZ_CP007490.1"/>
</dbReference>
<dbReference type="PANTHER" id="PTHR44169:SF6">
    <property type="entry name" value="NADPH-DEPENDENT 1-ACYLDIHYDROXYACETONE PHOSPHATE REDUCTASE"/>
    <property type="match status" value="1"/>
</dbReference>
<dbReference type="PANTHER" id="PTHR44169">
    <property type="entry name" value="NADPH-DEPENDENT 1-ACYLDIHYDROXYACETONE PHOSPHATE REDUCTASE"/>
    <property type="match status" value="1"/>
</dbReference>